<dbReference type="InterPro" id="IPR029062">
    <property type="entry name" value="Class_I_gatase-like"/>
</dbReference>
<feature type="non-terminal residue" evidence="3">
    <location>
        <position position="342"/>
    </location>
</feature>
<evidence type="ECO:0000259" key="2">
    <source>
        <dbReference type="Pfam" id="PF00117"/>
    </source>
</evidence>
<dbReference type="PRINTS" id="PR00096">
    <property type="entry name" value="GATASE"/>
</dbReference>
<dbReference type="Pfam" id="PF00117">
    <property type="entry name" value="GATase"/>
    <property type="match status" value="1"/>
</dbReference>
<proteinExistence type="predicted"/>
<dbReference type="InterPro" id="IPR005801">
    <property type="entry name" value="ADC_synthase"/>
</dbReference>
<dbReference type="Gene3D" id="3.40.50.880">
    <property type="match status" value="1"/>
</dbReference>
<dbReference type="InterPro" id="IPR006221">
    <property type="entry name" value="TrpG/PapA_dom"/>
</dbReference>
<evidence type="ECO:0000313" key="4">
    <source>
        <dbReference type="Proteomes" id="UP000778970"/>
    </source>
</evidence>
<feature type="domain" description="Glutamine amidotransferase" evidence="2">
    <location>
        <begin position="4"/>
        <end position="182"/>
    </location>
</feature>
<dbReference type="PRINTS" id="PR00099">
    <property type="entry name" value="CPSGATASE"/>
</dbReference>
<evidence type="ECO:0000313" key="3">
    <source>
        <dbReference type="EMBL" id="MBK1695636.1"/>
    </source>
</evidence>
<protein>
    <recommendedName>
        <fullName evidence="2">Glutamine amidotransferase domain-containing protein</fullName>
    </recommendedName>
</protein>
<dbReference type="NCBIfam" id="TIGR00566">
    <property type="entry name" value="trpG_papA"/>
    <property type="match status" value="1"/>
</dbReference>
<reference evidence="3" key="2">
    <citation type="journal article" date="2020" name="Microorganisms">
        <title>Osmotic Adaptation and Compatible Solute Biosynthesis of Phototrophic Bacteria as Revealed from Genome Analyses.</title>
        <authorList>
            <person name="Imhoff J.F."/>
            <person name="Rahn T."/>
            <person name="Kunzel S."/>
            <person name="Keller A."/>
            <person name="Neulinger S.C."/>
        </authorList>
    </citation>
    <scope>NUCLEOTIDE SEQUENCE</scope>
    <source>
        <strain evidence="3">DSM 9154</strain>
    </source>
</reference>
<dbReference type="PRINTS" id="PR00097">
    <property type="entry name" value="ANTSNTHASEII"/>
</dbReference>
<dbReference type="PANTHER" id="PTHR43418">
    <property type="entry name" value="MULTIFUNCTIONAL TRYPTOPHAN BIOSYNTHESIS PROTEIN-RELATED"/>
    <property type="match status" value="1"/>
</dbReference>
<dbReference type="InterPro" id="IPR017926">
    <property type="entry name" value="GATASE"/>
</dbReference>
<sequence>MRVLLVDNYDSFTYNLYQLIAQTVGRPPVVVRNDDPIFRVEDVPQFDAVVISPGPGRPDVPSDFGLSGPILDAGERPVLGVCLGHQGICSVAGAKVVSAPTLMHGRLSAVRSPLFAGIPSPFEVVRYHSLIAEALPGSIEVLARTSDDVLMAVAHRERPQWGVQFHPESICTQYGRRLIQNFQRISTERHARRGRTVAVGAPYPDSAGACPGFTDPGPEGDAEGQSSRAPIWRLRTRVVAQRAPAEQLFEALFAQSDTAFWLDSSGGAPALSRFSFMGNGRGPYARRAFADVRAGTVVVETHAGRTVLKEGLFDWLKAEMARNSVAAPDLPFGFALGWVGYL</sequence>
<keyword evidence="4" id="KW-1185">Reference proteome</keyword>
<keyword evidence="1" id="KW-0315">Glutamine amidotransferase</keyword>
<reference evidence="3" key="1">
    <citation type="submission" date="2017-08" db="EMBL/GenBank/DDBJ databases">
        <authorList>
            <person name="Imhoff J.F."/>
            <person name="Rahn T."/>
            <person name="Kuenzel S."/>
            <person name="Neulinger S.C."/>
        </authorList>
    </citation>
    <scope>NUCLEOTIDE SEQUENCE</scope>
    <source>
        <strain evidence="3">DSM 9154</strain>
    </source>
</reference>
<dbReference type="SUPFAM" id="SSF52317">
    <property type="entry name" value="Class I glutamine amidotransferase-like"/>
    <property type="match status" value="1"/>
</dbReference>
<organism evidence="3 4">
    <name type="scientific">Rhodovibrio salinarum</name>
    <dbReference type="NCBI Taxonomy" id="1087"/>
    <lineage>
        <taxon>Bacteria</taxon>
        <taxon>Pseudomonadati</taxon>
        <taxon>Pseudomonadota</taxon>
        <taxon>Alphaproteobacteria</taxon>
        <taxon>Rhodospirillales</taxon>
        <taxon>Rhodovibrionaceae</taxon>
        <taxon>Rhodovibrio</taxon>
    </lineage>
</organism>
<gene>
    <name evidence="3" type="ORF">CKO21_00030</name>
</gene>
<evidence type="ECO:0000256" key="1">
    <source>
        <dbReference type="ARBA" id="ARBA00022962"/>
    </source>
</evidence>
<dbReference type="GO" id="GO:0004049">
    <property type="term" value="F:anthranilate synthase activity"/>
    <property type="evidence" value="ECO:0007669"/>
    <property type="project" value="TreeGrafter"/>
</dbReference>
<accession>A0A934UYM3</accession>
<dbReference type="PROSITE" id="PS51273">
    <property type="entry name" value="GATASE_TYPE_1"/>
    <property type="match status" value="1"/>
</dbReference>
<comment type="caution">
    <text evidence="3">The sequence shown here is derived from an EMBL/GenBank/DDBJ whole genome shotgun (WGS) entry which is preliminary data.</text>
</comment>
<name>A0A934UYM3_9PROT</name>
<dbReference type="RefSeq" id="WP_200371922.1">
    <property type="nucleotide sequence ID" value="NZ_NRRE01000002.1"/>
</dbReference>
<dbReference type="Gene3D" id="3.60.120.10">
    <property type="entry name" value="Anthranilate synthase"/>
    <property type="match status" value="1"/>
</dbReference>
<dbReference type="CDD" id="cd01743">
    <property type="entry name" value="GATase1_Anthranilate_Synthase"/>
    <property type="match status" value="1"/>
</dbReference>
<dbReference type="EMBL" id="NRRE01000002">
    <property type="protein sequence ID" value="MBK1695636.1"/>
    <property type="molecule type" value="Genomic_DNA"/>
</dbReference>
<dbReference type="InterPro" id="IPR050472">
    <property type="entry name" value="Anth_synth/Amidotransfase"/>
</dbReference>
<dbReference type="GO" id="GO:0005829">
    <property type="term" value="C:cytosol"/>
    <property type="evidence" value="ECO:0007669"/>
    <property type="project" value="TreeGrafter"/>
</dbReference>
<dbReference type="Proteomes" id="UP000778970">
    <property type="component" value="Unassembled WGS sequence"/>
</dbReference>
<dbReference type="AlphaFoldDB" id="A0A934UYM3"/>
<dbReference type="PANTHER" id="PTHR43418:SF15">
    <property type="entry name" value="GLUTAMINE AMIDOTRANSFERASE DOMAIN-CONTAINING PROTEIN"/>
    <property type="match status" value="1"/>
</dbReference>
<dbReference type="GO" id="GO:0000162">
    <property type="term" value="P:L-tryptophan biosynthetic process"/>
    <property type="evidence" value="ECO:0007669"/>
    <property type="project" value="TreeGrafter"/>
</dbReference>